<dbReference type="PANTHER" id="PTHR42715:SF14">
    <property type="entry name" value="BETA-GLUCOSIDASE D-RELATED"/>
    <property type="match status" value="1"/>
</dbReference>
<feature type="domain" description="Fibronectin type III-like" evidence="16">
    <location>
        <begin position="695"/>
        <end position="764"/>
    </location>
</feature>
<comment type="pathway">
    <text evidence="3">Glycan metabolism; cellulose degradation.</text>
</comment>
<dbReference type="AlphaFoldDB" id="W3X1Z4"/>
<dbReference type="eggNOG" id="ENOG502R4T1">
    <property type="taxonomic scope" value="Eukaryota"/>
</dbReference>
<gene>
    <name evidence="17" type="ORF">PFICI_09245</name>
</gene>
<keyword evidence="7 15" id="KW-0732">Signal</keyword>
<keyword evidence="18" id="KW-1185">Reference proteome</keyword>
<feature type="chain" id="PRO_5004834509" description="beta-glucosidase" evidence="15">
    <location>
        <begin position="22"/>
        <end position="775"/>
    </location>
</feature>
<dbReference type="Gene3D" id="3.40.50.1700">
    <property type="entry name" value="Glycoside hydrolase family 3 C-terminal domain"/>
    <property type="match status" value="1"/>
</dbReference>
<dbReference type="Pfam" id="PF01915">
    <property type="entry name" value="Glyco_hydro_3_C"/>
    <property type="match status" value="1"/>
</dbReference>
<evidence type="ECO:0000313" key="18">
    <source>
        <dbReference type="Proteomes" id="UP000030651"/>
    </source>
</evidence>
<sequence length="775" mass="82415">MRLPSTISVLWALHQGWLVSADASANYTDYLLSSGTVKLGEWQDAYDKAAAFVQSLNTSEKVSFIGAGDAGNMSALKMLDSSTNPLTYFFVTTWPAGLAMSMTWDKEAIRGQGSALGTEYRGKGINLAYAPTLQPLGRSAWGGRTGETYGPDSYLAGAMAGQFVKGMADSGVVTSAKHFILNEFETNRMGTTSSSGGMGGGMGGGSNSSAPPSKRAEDSSSSDESYSVQIDDKAFHETYLAPFYDVVKSGVGGVMCAMNRINGTYSCESQQALGTYLKVEAGFPGLVHADVGGQKTALGSANGGMDLGSSSTWSESTITAALSNGSLTEARLDDMVIRNVMGYYHLGQDEGYPSYAEPTAHVDNRGNHSAYARSYAADSLVLLKNTNNALPLKDKKSISIFGYHAAPRYVGANTALSVYDGEPPTMQGHMSVVGGSAMGSLAYLSTPFQLFNQRAASDGFMLRWWLTDESTNSSSGMSGSGTELTESTTGVADLSDACVVFLNAWAGEGADRSELRNATQDTLVTTVADVCNNTIVVINTIGPRLVDAWIEHENVTGVIYGGPLGQESGNAIDDVLFGAVNPSGKLVHTIAKNESDYDQGTLVQETNLLLNYTEGNYIDYKYFDQQNITPRYEFGYGLSYTTFEYDSAITVASTSNLTSGYATGDLAIGGREDLWDVVATVEATISNTGSLAGAEVAQLYVAFPEAADEPVRQLRGFEKVTIQPGDQATVVFSLRRRDLSVWDTVAQNWKVESGDYTISVGASSRDLKAEATLSV</sequence>
<keyword evidence="13" id="KW-0624">Polysaccharide degradation</keyword>
<evidence type="ECO:0000256" key="1">
    <source>
        <dbReference type="ARBA" id="ARBA00000448"/>
    </source>
</evidence>
<evidence type="ECO:0000259" key="16">
    <source>
        <dbReference type="SMART" id="SM01217"/>
    </source>
</evidence>
<dbReference type="InterPro" id="IPR013783">
    <property type="entry name" value="Ig-like_fold"/>
</dbReference>
<keyword evidence="10" id="KW-0325">Glycoprotein</keyword>
<evidence type="ECO:0000256" key="15">
    <source>
        <dbReference type="SAM" id="SignalP"/>
    </source>
</evidence>
<comment type="similarity">
    <text evidence="4">Belongs to the glycosyl hydrolase 3 family.</text>
</comment>
<evidence type="ECO:0000256" key="14">
    <source>
        <dbReference type="SAM" id="MobiDB-lite"/>
    </source>
</evidence>
<keyword evidence="8" id="KW-0378">Hydrolase</keyword>
<evidence type="ECO:0000313" key="17">
    <source>
        <dbReference type="EMBL" id="ETS79392.1"/>
    </source>
</evidence>
<comment type="subcellular location">
    <subcellularLocation>
        <location evidence="2">Secreted</location>
    </subcellularLocation>
</comment>
<dbReference type="InterPro" id="IPR026891">
    <property type="entry name" value="Fn3-like"/>
</dbReference>
<dbReference type="InterPro" id="IPR017853">
    <property type="entry name" value="GH"/>
</dbReference>
<dbReference type="PRINTS" id="PR00133">
    <property type="entry name" value="GLHYDRLASE3"/>
</dbReference>
<feature type="compositionally biased region" description="Gly residues" evidence="14">
    <location>
        <begin position="196"/>
        <end position="206"/>
    </location>
</feature>
<dbReference type="FunFam" id="2.60.40.10:FF:000757">
    <property type="entry name" value="Beta-glucosidase G"/>
    <property type="match status" value="1"/>
</dbReference>
<dbReference type="SMART" id="SM01217">
    <property type="entry name" value="Fn3_like"/>
    <property type="match status" value="1"/>
</dbReference>
<feature type="region of interest" description="Disordered" evidence="14">
    <location>
        <begin position="190"/>
        <end position="227"/>
    </location>
</feature>
<dbReference type="GO" id="GO:0030245">
    <property type="term" value="P:cellulose catabolic process"/>
    <property type="evidence" value="ECO:0007669"/>
    <property type="project" value="UniProtKB-KW"/>
</dbReference>
<dbReference type="GO" id="GO:0005576">
    <property type="term" value="C:extracellular region"/>
    <property type="evidence" value="ECO:0007669"/>
    <property type="project" value="UniProtKB-SubCell"/>
</dbReference>
<evidence type="ECO:0000256" key="6">
    <source>
        <dbReference type="ARBA" id="ARBA00022525"/>
    </source>
</evidence>
<dbReference type="STRING" id="1229662.W3X1Z4"/>
<dbReference type="OrthoDB" id="416222at2759"/>
<evidence type="ECO:0000256" key="2">
    <source>
        <dbReference type="ARBA" id="ARBA00004613"/>
    </source>
</evidence>
<dbReference type="GeneID" id="19274258"/>
<dbReference type="InterPro" id="IPR036881">
    <property type="entry name" value="Glyco_hydro_3_C_sf"/>
</dbReference>
<evidence type="ECO:0000256" key="5">
    <source>
        <dbReference type="ARBA" id="ARBA00012744"/>
    </source>
</evidence>
<dbReference type="InterPro" id="IPR002772">
    <property type="entry name" value="Glyco_hydro_3_C"/>
</dbReference>
<dbReference type="OMA" id="DGFMLRW"/>
<dbReference type="InterPro" id="IPR036962">
    <property type="entry name" value="Glyco_hydro_3_N_sf"/>
</dbReference>
<proteinExistence type="inferred from homology"/>
<comment type="catalytic activity">
    <reaction evidence="1">
        <text>Hydrolysis of terminal, non-reducing beta-D-glucosyl residues with release of beta-D-glucose.</text>
        <dbReference type="EC" id="3.2.1.21"/>
    </reaction>
</comment>
<keyword evidence="11" id="KW-0119">Carbohydrate metabolism</keyword>
<evidence type="ECO:0000256" key="7">
    <source>
        <dbReference type="ARBA" id="ARBA00022729"/>
    </source>
</evidence>
<name>W3X1Z4_PESFW</name>
<evidence type="ECO:0000256" key="12">
    <source>
        <dbReference type="ARBA" id="ARBA00023295"/>
    </source>
</evidence>
<keyword evidence="12" id="KW-0326">Glycosidase</keyword>
<dbReference type="Gene3D" id="2.60.40.10">
    <property type="entry name" value="Immunoglobulins"/>
    <property type="match status" value="1"/>
</dbReference>
<evidence type="ECO:0000256" key="11">
    <source>
        <dbReference type="ARBA" id="ARBA00023277"/>
    </source>
</evidence>
<dbReference type="EMBL" id="KI912114">
    <property type="protein sequence ID" value="ETS79392.1"/>
    <property type="molecule type" value="Genomic_DNA"/>
</dbReference>
<dbReference type="PANTHER" id="PTHR42715">
    <property type="entry name" value="BETA-GLUCOSIDASE"/>
    <property type="match status" value="1"/>
</dbReference>
<evidence type="ECO:0000256" key="4">
    <source>
        <dbReference type="ARBA" id="ARBA00005336"/>
    </source>
</evidence>
<dbReference type="InterPro" id="IPR001764">
    <property type="entry name" value="Glyco_hydro_3_N"/>
</dbReference>
<dbReference type="Proteomes" id="UP000030651">
    <property type="component" value="Unassembled WGS sequence"/>
</dbReference>
<accession>W3X1Z4</accession>
<evidence type="ECO:0000256" key="3">
    <source>
        <dbReference type="ARBA" id="ARBA00004987"/>
    </source>
</evidence>
<dbReference type="Gene3D" id="3.20.20.300">
    <property type="entry name" value="Glycoside hydrolase, family 3, N-terminal domain"/>
    <property type="match status" value="1"/>
</dbReference>
<evidence type="ECO:0000256" key="9">
    <source>
        <dbReference type="ARBA" id="ARBA00023001"/>
    </source>
</evidence>
<keyword evidence="6" id="KW-0964">Secreted</keyword>
<feature type="signal peptide" evidence="15">
    <location>
        <begin position="1"/>
        <end position="21"/>
    </location>
</feature>
<dbReference type="Pfam" id="PF14310">
    <property type="entry name" value="Fn3-like"/>
    <property type="match status" value="1"/>
</dbReference>
<dbReference type="SUPFAM" id="SSF52279">
    <property type="entry name" value="Beta-D-glucan exohydrolase, C-terminal domain"/>
    <property type="match status" value="1"/>
</dbReference>
<dbReference type="GO" id="GO:0008422">
    <property type="term" value="F:beta-glucosidase activity"/>
    <property type="evidence" value="ECO:0007669"/>
    <property type="project" value="UniProtKB-EC"/>
</dbReference>
<dbReference type="EC" id="3.2.1.21" evidence="5"/>
<dbReference type="InParanoid" id="W3X1Z4"/>
<evidence type="ECO:0000256" key="10">
    <source>
        <dbReference type="ARBA" id="ARBA00023180"/>
    </source>
</evidence>
<dbReference type="InterPro" id="IPR050288">
    <property type="entry name" value="Cellulose_deg_GH3"/>
</dbReference>
<reference evidence="18" key="1">
    <citation type="journal article" date="2015" name="BMC Genomics">
        <title>Genomic and transcriptomic analysis of the endophytic fungus Pestalotiopsis fici reveals its lifestyle and high potential for synthesis of natural products.</title>
        <authorList>
            <person name="Wang X."/>
            <person name="Zhang X."/>
            <person name="Liu L."/>
            <person name="Xiang M."/>
            <person name="Wang W."/>
            <person name="Sun X."/>
            <person name="Che Y."/>
            <person name="Guo L."/>
            <person name="Liu G."/>
            <person name="Guo L."/>
            <person name="Wang C."/>
            <person name="Yin W.B."/>
            <person name="Stadler M."/>
            <person name="Zhang X."/>
            <person name="Liu X."/>
        </authorList>
    </citation>
    <scope>NUCLEOTIDE SEQUENCE [LARGE SCALE GENOMIC DNA]</scope>
    <source>
        <strain evidence="18">W106-1 / CGMCC3.15140</strain>
    </source>
</reference>
<dbReference type="KEGG" id="pfy:PFICI_09245"/>
<keyword evidence="9" id="KW-0136">Cellulose degradation</keyword>
<dbReference type="RefSeq" id="XP_007836017.1">
    <property type="nucleotide sequence ID" value="XM_007837826.1"/>
</dbReference>
<organism evidence="17 18">
    <name type="scientific">Pestalotiopsis fici (strain W106-1 / CGMCC3.15140)</name>
    <dbReference type="NCBI Taxonomy" id="1229662"/>
    <lineage>
        <taxon>Eukaryota</taxon>
        <taxon>Fungi</taxon>
        <taxon>Dikarya</taxon>
        <taxon>Ascomycota</taxon>
        <taxon>Pezizomycotina</taxon>
        <taxon>Sordariomycetes</taxon>
        <taxon>Xylariomycetidae</taxon>
        <taxon>Amphisphaeriales</taxon>
        <taxon>Sporocadaceae</taxon>
        <taxon>Pestalotiopsis</taxon>
    </lineage>
</organism>
<evidence type="ECO:0000256" key="8">
    <source>
        <dbReference type="ARBA" id="ARBA00022801"/>
    </source>
</evidence>
<dbReference type="HOGENOM" id="CLU_004542_2_1_1"/>
<protein>
    <recommendedName>
        <fullName evidence="5">beta-glucosidase</fullName>
        <ecNumber evidence="5">3.2.1.21</ecNumber>
    </recommendedName>
</protein>
<dbReference type="Pfam" id="PF00933">
    <property type="entry name" value="Glyco_hydro_3"/>
    <property type="match status" value="2"/>
</dbReference>
<evidence type="ECO:0000256" key="13">
    <source>
        <dbReference type="ARBA" id="ARBA00023326"/>
    </source>
</evidence>
<dbReference type="SUPFAM" id="SSF51445">
    <property type="entry name" value="(Trans)glycosidases"/>
    <property type="match status" value="1"/>
</dbReference>